<feature type="domain" description="Major facilitator superfamily (MFS) profile" evidence="6">
    <location>
        <begin position="18"/>
        <end position="451"/>
    </location>
</feature>
<reference evidence="7 8" key="1">
    <citation type="submission" date="2016-04" db="EMBL/GenBank/DDBJ databases">
        <title>A degradative enzymes factory behind the ericoid mycorrhizal symbiosis.</title>
        <authorList>
            <consortium name="DOE Joint Genome Institute"/>
            <person name="Martino E."/>
            <person name="Morin E."/>
            <person name="Grelet G."/>
            <person name="Kuo A."/>
            <person name="Kohler A."/>
            <person name="Daghino S."/>
            <person name="Barry K."/>
            <person name="Choi C."/>
            <person name="Cichocki N."/>
            <person name="Clum A."/>
            <person name="Copeland A."/>
            <person name="Hainaut M."/>
            <person name="Haridas S."/>
            <person name="Labutti K."/>
            <person name="Lindquist E."/>
            <person name="Lipzen A."/>
            <person name="Khouja H.-R."/>
            <person name="Murat C."/>
            <person name="Ohm R."/>
            <person name="Olson A."/>
            <person name="Spatafora J."/>
            <person name="Veneault-Fourrey C."/>
            <person name="Henrissat B."/>
            <person name="Grigoriev I."/>
            <person name="Martin F."/>
            <person name="Perotto S."/>
        </authorList>
    </citation>
    <scope>NUCLEOTIDE SEQUENCE [LARGE SCALE GENOMIC DNA]</scope>
    <source>
        <strain evidence="7 8">F</strain>
    </source>
</reference>
<feature type="transmembrane region" description="Helical" evidence="5">
    <location>
        <begin position="83"/>
        <end position="101"/>
    </location>
</feature>
<evidence type="ECO:0000259" key="6">
    <source>
        <dbReference type="PROSITE" id="PS50850"/>
    </source>
</evidence>
<evidence type="ECO:0000256" key="2">
    <source>
        <dbReference type="ARBA" id="ARBA00022692"/>
    </source>
</evidence>
<sequence length="451" mass="49451">MAMATDSHTWPLWWRILILINLCIYTTLGNLFAACVSPLLVVFAEEFHVSVTDTSHLPTYCVLTIGLSNLLAIPISQYIGKRYTILISMVIFMAVNIWSAYCTTFTELQASRIVGGLGAGIVEALGPLIVTECFSEGHLASAMVLYSFSLGAGASIGPVIAGLVYNGLHDWPWVFKITAIIAGVNLLTSIIMLPETTTRIPHAETASASGADVEKSSAFETEHTVQATRESLQETASLRQIWIERSFFWTLPDIKAESNFFVLFLQPFSLLTSPAVLLTSITFGVLIAFTVMISIIYSTVLSMPPMLWTPLKVGLLNLSSIIGLMIGMPTGGILADIFYRRSARRNDGMAIRESRLKALFPGAIITPVGLVLIGVVLQKHLSWVGLAFGWLMMNIGLTAVANVMLTYSVDCYPWRSAHIGVIVNVIKNLVGFGTSYGVVPWWRNWSLKYIM</sequence>
<evidence type="ECO:0000313" key="8">
    <source>
        <dbReference type="Proteomes" id="UP000235786"/>
    </source>
</evidence>
<feature type="transmembrane region" description="Helical" evidence="5">
    <location>
        <begin position="171"/>
        <end position="193"/>
    </location>
</feature>
<dbReference type="Gene3D" id="1.20.1250.20">
    <property type="entry name" value="MFS general substrate transporter like domains"/>
    <property type="match status" value="1"/>
</dbReference>
<feature type="transmembrane region" description="Helical" evidence="5">
    <location>
        <begin position="12"/>
        <end position="44"/>
    </location>
</feature>
<evidence type="ECO:0000256" key="4">
    <source>
        <dbReference type="ARBA" id="ARBA00023136"/>
    </source>
</evidence>
<feature type="transmembrane region" description="Helical" evidence="5">
    <location>
        <begin position="275"/>
        <end position="298"/>
    </location>
</feature>
<dbReference type="InterPro" id="IPR011701">
    <property type="entry name" value="MFS"/>
</dbReference>
<evidence type="ECO:0000256" key="1">
    <source>
        <dbReference type="ARBA" id="ARBA00004141"/>
    </source>
</evidence>
<comment type="subcellular location">
    <subcellularLocation>
        <location evidence="1">Membrane</location>
        <topology evidence="1">Multi-pass membrane protein</topology>
    </subcellularLocation>
</comment>
<proteinExistence type="predicted"/>
<accession>A0A2J6QSQ0</accession>
<dbReference type="Pfam" id="PF07690">
    <property type="entry name" value="MFS_1"/>
    <property type="match status" value="1"/>
</dbReference>
<dbReference type="OrthoDB" id="5215911at2759"/>
<dbReference type="GO" id="GO:0005886">
    <property type="term" value="C:plasma membrane"/>
    <property type="evidence" value="ECO:0007669"/>
    <property type="project" value="TreeGrafter"/>
</dbReference>
<feature type="transmembrane region" description="Helical" evidence="5">
    <location>
        <begin position="56"/>
        <end position="76"/>
    </location>
</feature>
<protein>
    <submittedName>
        <fullName evidence="7">Putative MFS transporter</fullName>
    </submittedName>
</protein>
<evidence type="ECO:0000313" key="7">
    <source>
        <dbReference type="EMBL" id="PMD29298.1"/>
    </source>
</evidence>
<feature type="transmembrane region" description="Helical" evidence="5">
    <location>
        <begin position="359"/>
        <end position="377"/>
    </location>
</feature>
<keyword evidence="3 5" id="KW-1133">Transmembrane helix</keyword>
<feature type="transmembrane region" description="Helical" evidence="5">
    <location>
        <begin position="419"/>
        <end position="442"/>
    </location>
</feature>
<dbReference type="Proteomes" id="UP000235786">
    <property type="component" value="Unassembled WGS sequence"/>
</dbReference>
<dbReference type="GO" id="GO:0022857">
    <property type="term" value="F:transmembrane transporter activity"/>
    <property type="evidence" value="ECO:0007669"/>
    <property type="project" value="InterPro"/>
</dbReference>
<keyword evidence="2 5" id="KW-0812">Transmembrane</keyword>
<dbReference type="PROSITE" id="PS50850">
    <property type="entry name" value="MFS"/>
    <property type="match status" value="1"/>
</dbReference>
<feature type="transmembrane region" description="Helical" evidence="5">
    <location>
        <begin position="143"/>
        <end position="165"/>
    </location>
</feature>
<dbReference type="Gene3D" id="1.20.1720.10">
    <property type="entry name" value="Multidrug resistance protein D"/>
    <property type="match status" value="1"/>
</dbReference>
<dbReference type="AlphaFoldDB" id="A0A2J6QSQ0"/>
<feature type="transmembrane region" description="Helical" evidence="5">
    <location>
        <begin position="113"/>
        <end position="131"/>
    </location>
</feature>
<dbReference type="SUPFAM" id="SSF103473">
    <property type="entry name" value="MFS general substrate transporter"/>
    <property type="match status" value="1"/>
</dbReference>
<dbReference type="InterPro" id="IPR020846">
    <property type="entry name" value="MFS_dom"/>
</dbReference>
<dbReference type="EMBL" id="KZ613975">
    <property type="protein sequence ID" value="PMD29298.1"/>
    <property type="molecule type" value="Genomic_DNA"/>
</dbReference>
<feature type="transmembrane region" description="Helical" evidence="5">
    <location>
        <begin position="318"/>
        <end position="339"/>
    </location>
</feature>
<name>A0A2J6QSQ0_HYAVF</name>
<dbReference type="InterPro" id="IPR036259">
    <property type="entry name" value="MFS_trans_sf"/>
</dbReference>
<evidence type="ECO:0000256" key="5">
    <source>
        <dbReference type="SAM" id="Phobius"/>
    </source>
</evidence>
<gene>
    <name evidence="7" type="ORF">L207DRAFT_538908</name>
</gene>
<dbReference type="PANTHER" id="PTHR23502">
    <property type="entry name" value="MAJOR FACILITATOR SUPERFAMILY"/>
    <property type="match status" value="1"/>
</dbReference>
<feature type="transmembrane region" description="Helical" evidence="5">
    <location>
        <begin position="383"/>
        <end position="407"/>
    </location>
</feature>
<keyword evidence="4 5" id="KW-0472">Membrane</keyword>
<keyword evidence="8" id="KW-1185">Reference proteome</keyword>
<evidence type="ECO:0000256" key="3">
    <source>
        <dbReference type="ARBA" id="ARBA00022989"/>
    </source>
</evidence>
<dbReference type="PANTHER" id="PTHR23502:SF160">
    <property type="entry name" value="MAJOR FACILITATOR SUPERFAMILY (MFS) PROFILE DOMAIN-CONTAINING PROTEIN-RELATED"/>
    <property type="match status" value="1"/>
</dbReference>
<dbReference type="STRING" id="1149755.A0A2J6QSQ0"/>
<organism evidence="7 8">
    <name type="scientific">Hyaloscypha variabilis (strain UAMH 11265 / GT02V1 / F)</name>
    <name type="common">Meliniomyces variabilis</name>
    <dbReference type="NCBI Taxonomy" id="1149755"/>
    <lineage>
        <taxon>Eukaryota</taxon>
        <taxon>Fungi</taxon>
        <taxon>Dikarya</taxon>
        <taxon>Ascomycota</taxon>
        <taxon>Pezizomycotina</taxon>
        <taxon>Leotiomycetes</taxon>
        <taxon>Helotiales</taxon>
        <taxon>Hyaloscyphaceae</taxon>
        <taxon>Hyaloscypha</taxon>
        <taxon>Hyaloscypha variabilis</taxon>
    </lineage>
</organism>